<proteinExistence type="predicted"/>
<accession>A0A0G0A2C6</accession>
<comment type="caution">
    <text evidence="1">The sequence shown here is derived from an EMBL/GenBank/DDBJ whole genome shotgun (WGS) entry which is preliminary data.</text>
</comment>
<dbReference type="Proteomes" id="UP000034778">
    <property type="component" value="Unassembled WGS sequence"/>
</dbReference>
<organism evidence="1 2">
    <name type="scientific">Candidatus Woesebacteria bacterium GW2011_GWB1_33_22</name>
    <dbReference type="NCBI Taxonomy" id="1618566"/>
    <lineage>
        <taxon>Bacteria</taxon>
        <taxon>Candidatus Woeseibacteriota</taxon>
    </lineage>
</organism>
<gene>
    <name evidence="1" type="ORF">UR35_C0002G0164</name>
</gene>
<dbReference type="EMBL" id="LBOW01000002">
    <property type="protein sequence ID" value="KKP45331.1"/>
    <property type="molecule type" value="Genomic_DNA"/>
</dbReference>
<evidence type="ECO:0000313" key="1">
    <source>
        <dbReference type="EMBL" id="KKP45331.1"/>
    </source>
</evidence>
<reference evidence="1 2" key="1">
    <citation type="journal article" date="2015" name="Nature">
        <title>rRNA introns, odd ribosomes, and small enigmatic genomes across a large radiation of phyla.</title>
        <authorList>
            <person name="Brown C.T."/>
            <person name="Hug L.A."/>
            <person name="Thomas B.C."/>
            <person name="Sharon I."/>
            <person name="Castelle C.J."/>
            <person name="Singh A."/>
            <person name="Wilkins M.J."/>
            <person name="Williams K.H."/>
            <person name="Banfield J.F."/>
        </authorList>
    </citation>
    <scope>NUCLEOTIDE SEQUENCE [LARGE SCALE GENOMIC DNA]</scope>
</reference>
<sequence length="78" mass="8475">MQKDGSNVRAGIAANGELDSERFRKLIADQGGHMAIIQNALDAVGVTQQVEEGSGVLRSVQHNADTTKALKENFKWPR</sequence>
<name>A0A0G0A2C6_9BACT</name>
<protein>
    <submittedName>
        <fullName evidence="1">Uncharacterized protein</fullName>
    </submittedName>
</protein>
<evidence type="ECO:0000313" key="2">
    <source>
        <dbReference type="Proteomes" id="UP000034778"/>
    </source>
</evidence>
<dbReference type="AlphaFoldDB" id="A0A0G0A2C6"/>